<dbReference type="GeneID" id="73903869"/>
<dbReference type="RefSeq" id="WP_256531148.1">
    <property type="nucleotide sequence ID" value="NZ_CP101824.1"/>
</dbReference>
<protein>
    <submittedName>
        <fullName evidence="1">Uncharacterized protein</fullName>
    </submittedName>
</protein>
<evidence type="ECO:0000313" key="2">
    <source>
        <dbReference type="Proteomes" id="UP001595846"/>
    </source>
</evidence>
<sequence>MDVTIRSVSGFVFLGTLVTLYSSIQIVAEGQQKALYVSEDFGTVRAEGYTIVPPFVSETDPIDQETMTIETDGDRVDVPAEFEADVRDRSTGRTEH</sequence>
<gene>
    <name evidence="1" type="ORF">ACFOUR_09025</name>
</gene>
<dbReference type="AlphaFoldDB" id="A0ABD5NN79"/>
<name>A0ABD5NN79_9EURY</name>
<reference evidence="1 2" key="1">
    <citation type="journal article" date="2019" name="Int. J. Syst. Evol. Microbiol.">
        <title>The Global Catalogue of Microorganisms (GCM) 10K type strain sequencing project: providing services to taxonomists for standard genome sequencing and annotation.</title>
        <authorList>
            <consortium name="The Broad Institute Genomics Platform"/>
            <consortium name="The Broad Institute Genome Sequencing Center for Infectious Disease"/>
            <person name="Wu L."/>
            <person name="Ma J."/>
        </authorList>
    </citation>
    <scope>NUCLEOTIDE SEQUENCE [LARGE SCALE GENOMIC DNA]</scope>
    <source>
        <strain evidence="1 2">IBRC-M 10256</strain>
    </source>
</reference>
<accession>A0ABD5NN79</accession>
<organism evidence="1 2">
    <name type="scientific">Halovivax cerinus</name>
    <dbReference type="NCBI Taxonomy" id="1487865"/>
    <lineage>
        <taxon>Archaea</taxon>
        <taxon>Methanobacteriati</taxon>
        <taxon>Methanobacteriota</taxon>
        <taxon>Stenosarchaea group</taxon>
        <taxon>Halobacteria</taxon>
        <taxon>Halobacteriales</taxon>
        <taxon>Natrialbaceae</taxon>
        <taxon>Halovivax</taxon>
    </lineage>
</organism>
<keyword evidence="2" id="KW-1185">Reference proteome</keyword>
<dbReference type="Proteomes" id="UP001595846">
    <property type="component" value="Unassembled WGS sequence"/>
</dbReference>
<evidence type="ECO:0000313" key="1">
    <source>
        <dbReference type="EMBL" id="MFC3958507.1"/>
    </source>
</evidence>
<dbReference type="EMBL" id="JBHSAQ010000003">
    <property type="protein sequence ID" value="MFC3958507.1"/>
    <property type="molecule type" value="Genomic_DNA"/>
</dbReference>
<proteinExistence type="predicted"/>
<comment type="caution">
    <text evidence="1">The sequence shown here is derived from an EMBL/GenBank/DDBJ whole genome shotgun (WGS) entry which is preliminary data.</text>
</comment>